<evidence type="ECO:0000313" key="2">
    <source>
        <dbReference type="EMBL" id="TNV86430.1"/>
    </source>
</evidence>
<dbReference type="AlphaFoldDB" id="A0A8J8P5I9"/>
<dbReference type="EMBL" id="RRYP01001087">
    <property type="protein sequence ID" value="TNV86430.1"/>
    <property type="molecule type" value="Genomic_DNA"/>
</dbReference>
<sequence length="203" mass="23171">MISRIPLLIEGLTQEKGGLASYWTVLTLIRWLIMGPMLILLTDYPAQQLQLLVPLTILSTTLQAIVSPQERRVERQLSLFNEVMASLYIYALIGLSLAEEPTVRSNMGLALLTITLATVFVNLLKAIICIGKECFHRCRESTLFKQLKAMLQRRSKYTIKVKEDDAQQVRIPIKVKETFTLERYTKTTQQSFSHTDLTVKDLL</sequence>
<name>A0A8J8P5I9_HALGN</name>
<dbReference type="Proteomes" id="UP000785679">
    <property type="component" value="Unassembled WGS sequence"/>
</dbReference>
<comment type="caution">
    <text evidence="2">The sequence shown here is derived from an EMBL/GenBank/DDBJ whole genome shotgun (WGS) entry which is preliminary data.</text>
</comment>
<protein>
    <submittedName>
        <fullName evidence="2">Uncharacterized protein</fullName>
    </submittedName>
</protein>
<dbReference type="OrthoDB" id="327433at2759"/>
<reference evidence="2" key="1">
    <citation type="submission" date="2019-06" db="EMBL/GenBank/DDBJ databases">
        <authorList>
            <person name="Zheng W."/>
        </authorList>
    </citation>
    <scope>NUCLEOTIDE SEQUENCE</scope>
    <source>
        <strain evidence="2">QDHG01</strain>
    </source>
</reference>
<feature type="transmembrane region" description="Helical" evidence="1">
    <location>
        <begin position="109"/>
        <end position="130"/>
    </location>
</feature>
<evidence type="ECO:0000313" key="3">
    <source>
        <dbReference type="Proteomes" id="UP000785679"/>
    </source>
</evidence>
<feature type="transmembrane region" description="Helical" evidence="1">
    <location>
        <begin position="20"/>
        <end position="42"/>
    </location>
</feature>
<keyword evidence="3" id="KW-1185">Reference proteome</keyword>
<evidence type="ECO:0000256" key="1">
    <source>
        <dbReference type="SAM" id="Phobius"/>
    </source>
</evidence>
<keyword evidence="1" id="KW-0472">Membrane</keyword>
<keyword evidence="1" id="KW-1133">Transmembrane helix</keyword>
<feature type="transmembrane region" description="Helical" evidence="1">
    <location>
        <begin position="79"/>
        <end position="97"/>
    </location>
</feature>
<keyword evidence="1" id="KW-0812">Transmembrane</keyword>
<proteinExistence type="predicted"/>
<accession>A0A8J8P5I9</accession>
<gene>
    <name evidence="2" type="ORF">FGO68_gene5061</name>
</gene>
<organism evidence="2 3">
    <name type="scientific">Halteria grandinella</name>
    <dbReference type="NCBI Taxonomy" id="5974"/>
    <lineage>
        <taxon>Eukaryota</taxon>
        <taxon>Sar</taxon>
        <taxon>Alveolata</taxon>
        <taxon>Ciliophora</taxon>
        <taxon>Intramacronucleata</taxon>
        <taxon>Spirotrichea</taxon>
        <taxon>Stichotrichia</taxon>
        <taxon>Sporadotrichida</taxon>
        <taxon>Halteriidae</taxon>
        <taxon>Halteria</taxon>
    </lineage>
</organism>